<sequence length="252" mass="28169">MNIRLLLLLLIIQTTCIIPIVVGQFMPSHLQPPITLVSEMETPPLTVRILPPETPPIPLSLQTSLMPTTQAMANQTLSLMSTLSTPRTASEILVAKAKTITPTAFASNSYSNFKSSIPHNNEIIETLINKVFNPNSVQDLQPVTNYLKNFSPESQHYYSTNGNQESFLQKLINGQGYGHQPTTSFLGGSIYFMQQNSPQSNHQYQYYLPGSTFSYESYLQPNSYPTFMPAPVSTVNLPYDTFHLPGMFNEKN</sequence>
<evidence type="ECO:0000256" key="1">
    <source>
        <dbReference type="SAM" id="SignalP"/>
    </source>
</evidence>
<evidence type="ECO:0000313" key="3">
    <source>
        <dbReference type="RefSeq" id="XP_027199150.1"/>
    </source>
</evidence>
<name>A0A6P6Y1L7_DERPT</name>
<dbReference type="Proteomes" id="UP000515146">
    <property type="component" value="Unplaced"/>
</dbReference>
<evidence type="ECO:0000313" key="2">
    <source>
        <dbReference type="Proteomes" id="UP000515146"/>
    </source>
</evidence>
<dbReference type="RefSeq" id="XP_027199150.1">
    <property type="nucleotide sequence ID" value="XM_027343349.1"/>
</dbReference>
<feature type="signal peptide" evidence="1">
    <location>
        <begin position="1"/>
        <end position="23"/>
    </location>
</feature>
<accession>A0A6P6Y1L7</accession>
<protein>
    <submittedName>
        <fullName evidence="3">Uncharacterized protein LOC113793334 isoform X2</fullName>
    </submittedName>
</protein>
<organism evidence="2 3">
    <name type="scientific">Dermatophagoides pteronyssinus</name>
    <name type="common">European house dust mite</name>
    <dbReference type="NCBI Taxonomy" id="6956"/>
    <lineage>
        <taxon>Eukaryota</taxon>
        <taxon>Metazoa</taxon>
        <taxon>Ecdysozoa</taxon>
        <taxon>Arthropoda</taxon>
        <taxon>Chelicerata</taxon>
        <taxon>Arachnida</taxon>
        <taxon>Acari</taxon>
        <taxon>Acariformes</taxon>
        <taxon>Sarcoptiformes</taxon>
        <taxon>Astigmata</taxon>
        <taxon>Psoroptidia</taxon>
        <taxon>Analgoidea</taxon>
        <taxon>Pyroglyphidae</taxon>
        <taxon>Dermatophagoidinae</taxon>
        <taxon>Dermatophagoides</taxon>
    </lineage>
</organism>
<gene>
    <name evidence="3" type="primary">LOC113793334</name>
</gene>
<feature type="chain" id="PRO_5028460930" evidence="1">
    <location>
        <begin position="24"/>
        <end position="252"/>
    </location>
</feature>
<keyword evidence="1" id="KW-0732">Signal</keyword>
<reference evidence="3" key="1">
    <citation type="submission" date="2025-08" db="UniProtKB">
        <authorList>
            <consortium name="RefSeq"/>
        </authorList>
    </citation>
    <scope>IDENTIFICATION</scope>
    <source>
        <strain evidence="3">Airmid</strain>
    </source>
</reference>
<dbReference type="AlphaFoldDB" id="A0A6P6Y1L7"/>
<proteinExistence type="predicted"/>
<keyword evidence="2" id="KW-1185">Reference proteome</keyword>
<dbReference type="OrthoDB" id="6512020at2759"/>